<evidence type="ECO:0000313" key="2">
    <source>
        <dbReference type="Proteomes" id="UP000177152"/>
    </source>
</evidence>
<dbReference type="Proteomes" id="UP000177152">
    <property type="component" value="Unassembled WGS sequence"/>
</dbReference>
<proteinExistence type="predicted"/>
<reference evidence="1 2" key="1">
    <citation type="journal article" date="2016" name="Nat. Commun.">
        <title>Thousands of microbial genomes shed light on interconnected biogeochemical processes in an aquifer system.</title>
        <authorList>
            <person name="Anantharaman K."/>
            <person name="Brown C.T."/>
            <person name="Hug L.A."/>
            <person name="Sharon I."/>
            <person name="Castelle C.J."/>
            <person name="Probst A.J."/>
            <person name="Thomas B.C."/>
            <person name="Singh A."/>
            <person name="Wilkins M.J."/>
            <person name="Karaoz U."/>
            <person name="Brodie E.L."/>
            <person name="Williams K.H."/>
            <person name="Hubbard S.S."/>
            <person name="Banfield J.F."/>
        </authorList>
    </citation>
    <scope>NUCLEOTIDE SEQUENCE [LARGE SCALE GENOMIC DNA]</scope>
</reference>
<dbReference type="AlphaFoldDB" id="A0A1G2K477"/>
<evidence type="ECO:0000313" key="1">
    <source>
        <dbReference type="EMBL" id="OGZ93421.1"/>
    </source>
</evidence>
<sequence length="125" mass="14948">MKKVVSYQCSICKTEYPAIREAKKCEGRFAERKIFRAGDKVKNIEPRACNKNHKQYRFKGTVIKIHGPKPADYEYEAKWLGGKRTNWHVFHYEVKFTCPMCKEERSELYYAPELLRLRENLRTLK</sequence>
<gene>
    <name evidence="1" type="ORF">A2633_01710</name>
</gene>
<dbReference type="EMBL" id="MHQC01000059">
    <property type="protein sequence ID" value="OGZ93421.1"/>
    <property type="molecule type" value="Genomic_DNA"/>
</dbReference>
<comment type="caution">
    <text evidence="1">The sequence shown here is derived from an EMBL/GenBank/DDBJ whole genome shotgun (WGS) entry which is preliminary data.</text>
</comment>
<protein>
    <submittedName>
        <fullName evidence="1">Uncharacterized protein</fullName>
    </submittedName>
</protein>
<name>A0A1G2K477_9BACT</name>
<organism evidence="1 2">
    <name type="scientific">Candidatus Sungbacteria bacterium RIFCSPHIGHO2_01_FULL_47_32</name>
    <dbReference type="NCBI Taxonomy" id="1802264"/>
    <lineage>
        <taxon>Bacteria</taxon>
        <taxon>Candidatus Sungiibacteriota</taxon>
    </lineage>
</organism>
<accession>A0A1G2K477</accession>